<organism evidence="1 2">
    <name type="scientific">Dreissena polymorpha</name>
    <name type="common">Zebra mussel</name>
    <name type="synonym">Mytilus polymorpha</name>
    <dbReference type="NCBI Taxonomy" id="45954"/>
    <lineage>
        <taxon>Eukaryota</taxon>
        <taxon>Metazoa</taxon>
        <taxon>Spiralia</taxon>
        <taxon>Lophotrochozoa</taxon>
        <taxon>Mollusca</taxon>
        <taxon>Bivalvia</taxon>
        <taxon>Autobranchia</taxon>
        <taxon>Heteroconchia</taxon>
        <taxon>Euheterodonta</taxon>
        <taxon>Imparidentia</taxon>
        <taxon>Neoheterodontei</taxon>
        <taxon>Myida</taxon>
        <taxon>Dreissenoidea</taxon>
        <taxon>Dreissenidae</taxon>
        <taxon>Dreissena</taxon>
    </lineage>
</organism>
<keyword evidence="2" id="KW-1185">Reference proteome</keyword>
<protein>
    <submittedName>
        <fullName evidence="1">Uncharacterized protein</fullName>
    </submittedName>
</protein>
<proteinExistence type="predicted"/>
<dbReference type="Proteomes" id="UP000828390">
    <property type="component" value="Unassembled WGS sequence"/>
</dbReference>
<gene>
    <name evidence="1" type="ORF">DPMN_119250</name>
</gene>
<dbReference type="EMBL" id="JAIWYP010000005">
    <property type="protein sequence ID" value="KAH3817695.1"/>
    <property type="molecule type" value="Genomic_DNA"/>
</dbReference>
<name>A0A9D4GM43_DREPO</name>
<reference evidence="1" key="1">
    <citation type="journal article" date="2019" name="bioRxiv">
        <title>The Genome of the Zebra Mussel, Dreissena polymorpha: A Resource for Invasive Species Research.</title>
        <authorList>
            <person name="McCartney M.A."/>
            <person name="Auch B."/>
            <person name="Kono T."/>
            <person name="Mallez S."/>
            <person name="Zhang Y."/>
            <person name="Obille A."/>
            <person name="Becker A."/>
            <person name="Abrahante J.E."/>
            <person name="Garbe J."/>
            <person name="Badalamenti J.P."/>
            <person name="Herman A."/>
            <person name="Mangelson H."/>
            <person name="Liachko I."/>
            <person name="Sullivan S."/>
            <person name="Sone E.D."/>
            <person name="Koren S."/>
            <person name="Silverstein K.A.T."/>
            <person name="Beckman K.B."/>
            <person name="Gohl D.M."/>
        </authorList>
    </citation>
    <scope>NUCLEOTIDE SEQUENCE</scope>
    <source>
        <strain evidence="1">Duluth1</strain>
        <tissue evidence="1">Whole animal</tissue>
    </source>
</reference>
<evidence type="ECO:0000313" key="2">
    <source>
        <dbReference type="Proteomes" id="UP000828390"/>
    </source>
</evidence>
<evidence type="ECO:0000313" key="1">
    <source>
        <dbReference type="EMBL" id="KAH3817695.1"/>
    </source>
</evidence>
<dbReference type="AlphaFoldDB" id="A0A9D4GM43"/>
<accession>A0A9D4GM43</accession>
<sequence length="272" mass="30798">MDDTHLAYDRRKQTVTQILNELEIKDYQIHHGSYQTLNKPGDAIQNEQGTLGGFAKKIPKHVHENKNDTKCKASSIVALVSRHVVINSETDEKISLHLGDVKVGEAIIHQIERLDIVPVDIFPEFVEDCQTEYIHYNGKTMYAHIPDEDFWKTSMNQFVFLWGQNLNSKPAAGYIQNPNFNYGDKPTVCTILIRERNRQPVSEPGDSGSIVCALSRKQDKLYALAMIMGRFKHSVDGYGGPCYIALRLGEAFSMLEGLYSASFKLCDENDKK</sequence>
<comment type="caution">
    <text evidence="1">The sequence shown here is derived from an EMBL/GenBank/DDBJ whole genome shotgun (WGS) entry which is preliminary data.</text>
</comment>
<reference evidence="1" key="2">
    <citation type="submission" date="2020-11" db="EMBL/GenBank/DDBJ databases">
        <authorList>
            <person name="McCartney M.A."/>
            <person name="Auch B."/>
            <person name="Kono T."/>
            <person name="Mallez S."/>
            <person name="Becker A."/>
            <person name="Gohl D.M."/>
            <person name="Silverstein K.A.T."/>
            <person name="Koren S."/>
            <person name="Bechman K.B."/>
            <person name="Herman A."/>
            <person name="Abrahante J.E."/>
            <person name="Garbe J."/>
        </authorList>
    </citation>
    <scope>NUCLEOTIDE SEQUENCE</scope>
    <source>
        <strain evidence="1">Duluth1</strain>
        <tissue evidence="1">Whole animal</tissue>
    </source>
</reference>